<keyword evidence="4" id="KW-1185">Reference proteome</keyword>
<proteinExistence type="predicted"/>
<dbReference type="RefSeq" id="WP_211939008.1">
    <property type="nucleotide sequence ID" value="NZ_CP073078.1"/>
</dbReference>
<dbReference type="Proteomes" id="UP000676409">
    <property type="component" value="Chromosome"/>
</dbReference>
<evidence type="ECO:0000256" key="2">
    <source>
        <dbReference type="SAM" id="SignalP"/>
    </source>
</evidence>
<dbReference type="EMBL" id="CP073078">
    <property type="protein sequence ID" value="QUD88958.1"/>
    <property type="molecule type" value="Genomic_DNA"/>
</dbReference>
<feature type="signal peptide" evidence="2">
    <location>
        <begin position="1"/>
        <end position="30"/>
    </location>
</feature>
<reference evidence="3" key="1">
    <citation type="submission" date="2021-04" db="EMBL/GenBank/DDBJ databases">
        <title>The complete genome sequence of Caulobacter sp. S6.</title>
        <authorList>
            <person name="Tang Y."/>
            <person name="Ouyang W."/>
            <person name="Liu Q."/>
            <person name="Huang B."/>
            <person name="Guo Z."/>
            <person name="Lei P."/>
        </authorList>
    </citation>
    <scope>NUCLEOTIDE SEQUENCE</scope>
    <source>
        <strain evidence="3">S6</strain>
    </source>
</reference>
<protein>
    <submittedName>
        <fullName evidence="3">Uncharacterized protein</fullName>
    </submittedName>
</protein>
<keyword evidence="2" id="KW-0732">Signal</keyword>
<organism evidence="3 4">
    <name type="scientific">Phenylobacterium montanum</name>
    <dbReference type="NCBI Taxonomy" id="2823693"/>
    <lineage>
        <taxon>Bacteria</taxon>
        <taxon>Pseudomonadati</taxon>
        <taxon>Pseudomonadota</taxon>
        <taxon>Alphaproteobacteria</taxon>
        <taxon>Caulobacterales</taxon>
        <taxon>Caulobacteraceae</taxon>
        <taxon>Phenylobacterium</taxon>
    </lineage>
</organism>
<sequence length="154" mass="15817">MSTSDQFRPKSRGLAQAGCAALLVALGGCAAGGATPFSAGRIDQRSSVAGEVAKASETPGPYPTFSSVPPVPHDIRPASAWRSAVVGELADKRQLEAEAASIPFILKDSEAWATAERAKIPASELKPVAPGEASDSEAYAAEQRARATPPPAPH</sequence>
<gene>
    <name evidence="3" type="ORF">KCG34_03470</name>
</gene>
<evidence type="ECO:0000313" key="4">
    <source>
        <dbReference type="Proteomes" id="UP000676409"/>
    </source>
</evidence>
<dbReference type="KEGG" id="caul:KCG34_03470"/>
<name>A0A975G1Q9_9CAUL</name>
<dbReference type="AlphaFoldDB" id="A0A975G1Q9"/>
<evidence type="ECO:0000256" key="1">
    <source>
        <dbReference type="SAM" id="MobiDB-lite"/>
    </source>
</evidence>
<evidence type="ECO:0000313" key="3">
    <source>
        <dbReference type="EMBL" id="QUD88958.1"/>
    </source>
</evidence>
<accession>A0A975G1Q9</accession>
<feature type="region of interest" description="Disordered" evidence="1">
    <location>
        <begin position="119"/>
        <end position="154"/>
    </location>
</feature>
<feature type="region of interest" description="Disordered" evidence="1">
    <location>
        <begin position="50"/>
        <end position="72"/>
    </location>
</feature>
<feature type="chain" id="PRO_5037501813" evidence="2">
    <location>
        <begin position="31"/>
        <end position="154"/>
    </location>
</feature>